<dbReference type="EMBL" id="DS547160">
    <property type="protein sequence ID" value="EDQ99700.1"/>
    <property type="molecule type" value="Genomic_DNA"/>
</dbReference>
<organism evidence="2">
    <name type="scientific">Laccaria bicolor (strain S238N-H82 / ATCC MYA-4686)</name>
    <name type="common">Bicoloured deceiver</name>
    <name type="synonym">Laccaria laccata var. bicolor</name>
    <dbReference type="NCBI Taxonomy" id="486041"/>
    <lineage>
        <taxon>Eukaryota</taxon>
        <taxon>Fungi</taxon>
        <taxon>Dikarya</taxon>
        <taxon>Basidiomycota</taxon>
        <taxon>Agaricomycotina</taxon>
        <taxon>Agaricomycetes</taxon>
        <taxon>Agaricomycetidae</taxon>
        <taxon>Agaricales</taxon>
        <taxon>Agaricineae</taxon>
        <taxon>Hydnangiaceae</taxon>
        <taxon>Laccaria</taxon>
    </lineage>
</organism>
<dbReference type="InParanoid" id="B0E0D4"/>
<evidence type="ECO:0000313" key="1">
    <source>
        <dbReference type="EMBL" id="EDQ99700.1"/>
    </source>
</evidence>
<dbReference type="KEGG" id="lbc:LACBIDRAFT_334804"/>
<reference evidence="1 2" key="1">
    <citation type="journal article" date="2008" name="Nature">
        <title>The genome of Laccaria bicolor provides insights into mycorrhizal symbiosis.</title>
        <authorList>
            <person name="Martin F."/>
            <person name="Aerts A."/>
            <person name="Ahren D."/>
            <person name="Brun A."/>
            <person name="Danchin E.G.J."/>
            <person name="Duchaussoy F."/>
            <person name="Gibon J."/>
            <person name="Kohler A."/>
            <person name="Lindquist E."/>
            <person name="Pereda V."/>
            <person name="Salamov A."/>
            <person name="Shapiro H.J."/>
            <person name="Wuyts J."/>
            <person name="Blaudez D."/>
            <person name="Buee M."/>
            <person name="Brokstein P."/>
            <person name="Canbaeck B."/>
            <person name="Cohen D."/>
            <person name="Courty P.E."/>
            <person name="Coutinho P.M."/>
            <person name="Delaruelle C."/>
            <person name="Detter J.C."/>
            <person name="Deveau A."/>
            <person name="DiFazio S."/>
            <person name="Duplessis S."/>
            <person name="Fraissinet-Tachet L."/>
            <person name="Lucic E."/>
            <person name="Frey-Klett P."/>
            <person name="Fourrey C."/>
            <person name="Feussner I."/>
            <person name="Gay G."/>
            <person name="Grimwood J."/>
            <person name="Hoegger P.J."/>
            <person name="Jain P."/>
            <person name="Kilaru S."/>
            <person name="Labbe J."/>
            <person name="Lin Y.C."/>
            <person name="Legue V."/>
            <person name="Le Tacon F."/>
            <person name="Marmeisse R."/>
            <person name="Melayah D."/>
            <person name="Montanini B."/>
            <person name="Muratet M."/>
            <person name="Nehls U."/>
            <person name="Niculita-Hirzel H."/>
            <person name="Oudot-Le Secq M.P."/>
            <person name="Peter M."/>
            <person name="Quesneville H."/>
            <person name="Rajashekar B."/>
            <person name="Reich M."/>
            <person name="Rouhier N."/>
            <person name="Schmutz J."/>
            <person name="Yin T."/>
            <person name="Chalot M."/>
            <person name="Henrissat B."/>
            <person name="Kuees U."/>
            <person name="Lucas S."/>
            <person name="Van de Peer Y."/>
            <person name="Podila G.K."/>
            <person name="Polle A."/>
            <person name="Pukkila P.J."/>
            <person name="Richardson P.M."/>
            <person name="Rouze P."/>
            <person name="Sanders I.R."/>
            <person name="Stajich J.E."/>
            <person name="Tunlid A."/>
            <person name="Tuskan G."/>
            <person name="Grigoriev I.V."/>
        </authorList>
    </citation>
    <scope>NUCLEOTIDE SEQUENCE [LARGE SCALE GENOMIC DNA]</scope>
    <source>
        <strain evidence="2">S238N-H82 / ATCC MYA-4686</strain>
    </source>
</reference>
<dbReference type="HOGENOM" id="CLU_836953_0_0_1"/>
<protein>
    <submittedName>
        <fullName evidence="1">Predicted protein</fullName>
    </submittedName>
</protein>
<dbReference type="AlphaFoldDB" id="B0E0D4"/>
<keyword evidence="2" id="KW-1185">Reference proteome</keyword>
<dbReference type="RefSeq" id="XP_001889677.1">
    <property type="nucleotide sequence ID" value="XM_001889642.1"/>
</dbReference>
<dbReference type="GeneID" id="6085286"/>
<dbReference type="Proteomes" id="UP000001194">
    <property type="component" value="Unassembled WGS sequence"/>
</dbReference>
<name>B0E0D4_LACBS</name>
<evidence type="ECO:0000313" key="2">
    <source>
        <dbReference type="Proteomes" id="UP000001194"/>
    </source>
</evidence>
<accession>B0E0D4</accession>
<sequence>MQRDHYNVTTIAPGSLVIYYYSVLNAVRTLPLLEFLELIIGGSYAPDLQLQSLRNLQSIKIYAPTNDYFMNIIEPLSLLIANSPNLHTLHLRPGNLAGILTQARQRNTSPFPPPNVPDATQLHDIGIWYGGKLASGGDMGDIEDDRYRETQCDLAANRFYNLCLVGKHTNSLEKLVVEAEYEGGWCLGDQALAVISLCKKLKILEGCLVSQALHNAVKSLIDVTTQLPRIEKLIVHPADLEDDRWIICSYPSGSGRGHFETVTTRLSKCIREYEVTESSEPVPLILVGSRKFMMTPSEGAGSADGISATLVSLTTVMSLTAVMSLTTAITER</sequence>
<gene>
    <name evidence="1" type="ORF">LACBIDRAFT_334804</name>
</gene>
<proteinExistence type="predicted"/>